<dbReference type="Proteomes" id="UP000308349">
    <property type="component" value="Unassembled WGS sequence"/>
</dbReference>
<evidence type="ECO:0000313" key="1">
    <source>
        <dbReference type="EMBL" id="TLF92294.1"/>
    </source>
</evidence>
<dbReference type="EMBL" id="VBUU01000062">
    <property type="protein sequence ID" value="TLF92294.1"/>
    <property type="molecule type" value="Genomic_DNA"/>
</dbReference>
<gene>
    <name evidence="1" type="ORF">FEK35_30730</name>
</gene>
<name>A0A5R8P527_9NOCA</name>
<dbReference type="OrthoDB" id="4569715at2"/>
<sequence>MSDYIAALVVAGPVAVLLLGLVYVLPYTFGDDEPPIQARAPRMSVRIAHGIMRSHRRCGIDNCPHKRDAYQTLVAVGVIRPDAKAERYLR</sequence>
<accession>A0A5R8P527</accession>
<organism evidence="1 2">
    <name type="scientific">Nocardia cyriacigeorgica</name>
    <dbReference type="NCBI Taxonomy" id="135487"/>
    <lineage>
        <taxon>Bacteria</taxon>
        <taxon>Bacillati</taxon>
        <taxon>Actinomycetota</taxon>
        <taxon>Actinomycetes</taxon>
        <taxon>Mycobacteriales</taxon>
        <taxon>Nocardiaceae</taxon>
        <taxon>Nocardia</taxon>
    </lineage>
</organism>
<reference evidence="1 2" key="1">
    <citation type="submission" date="2019-05" db="EMBL/GenBank/DDBJ databases">
        <title>Genomes sequences of two Nocardia cyriacigeorgica environmental isolates, type strains Nocardia asteroides ATCC 19247 and Nocardia cyriacigeorgica DSM 44484.</title>
        <authorList>
            <person name="Vautrin F."/>
            <person name="Bergeron E."/>
            <person name="Dubost A."/>
            <person name="Abrouk D."/>
            <person name="Rodriguez Nava V."/>
            <person name="Pujic P."/>
        </authorList>
    </citation>
    <scope>NUCLEOTIDE SEQUENCE [LARGE SCALE GENOMIC DNA]</scope>
    <source>
        <strain evidence="1 2">EML 1456</strain>
    </source>
</reference>
<evidence type="ECO:0000313" key="2">
    <source>
        <dbReference type="Proteomes" id="UP000308349"/>
    </source>
</evidence>
<proteinExistence type="predicted"/>
<dbReference type="RefSeq" id="WP_138459204.1">
    <property type="nucleotide sequence ID" value="NZ_VBUU01000062.1"/>
</dbReference>
<protein>
    <submittedName>
        <fullName evidence="1">Uncharacterized protein</fullName>
    </submittedName>
</protein>
<dbReference type="AlphaFoldDB" id="A0A5R8P527"/>
<comment type="caution">
    <text evidence="1">The sequence shown here is derived from an EMBL/GenBank/DDBJ whole genome shotgun (WGS) entry which is preliminary data.</text>
</comment>